<sequence>MDEKDIFTRAVDAYFQKFGEHAPAPSDPTTINEGGKDYVVLENTYGLLAVYEIVDDNTLKWSDYLPEGYSEDDDQRNG</sequence>
<name>A0A6C2U2C7_PONDE</name>
<dbReference type="Proteomes" id="UP000366872">
    <property type="component" value="Unassembled WGS sequence"/>
</dbReference>
<accession>A0A6C2U2C7</accession>
<reference evidence="1 2" key="1">
    <citation type="submission" date="2019-04" db="EMBL/GenBank/DDBJ databases">
        <authorList>
            <person name="Van Vliet M D."/>
        </authorList>
    </citation>
    <scope>NUCLEOTIDE SEQUENCE [LARGE SCALE GENOMIC DNA]</scope>
    <source>
        <strain evidence="1 2">F1</strain>
    </source>
</reference>
<evidence type="ECO:0000313" key="2">
    <source>
        <dbReference type="Proteomes" id="UP000366872"/>
    </source>
</evidence>
<keyword evidence="2" id="KW-1185">Reference proteome</keyword>
<dbReference type="EMBL" id="CAAHFG010000001">
    <property type="protein sequence ID" value="VGO13995.1"/>
    <property type="molecule type" value="Genomic_DNA"/>
</dbReference>
<organism evidence="1 2">
    <name type="scientific">Pontiella desulfatans</name>
    <dbReference type="NCBI Taxonomy" id="2750659"/>
    <lineage>
        <taxon>Bacteria</taxon>
        <taxon>Pseudomonadati</taxon>
        <taxon>Kiritimatiellota</taxon>
        <taxon>Kiritimatiellia</taxon>
        <taxon>Kiritimatiellales</taxon>
        <taxon>Pontiellaceae</taxon>
        <taxon>Pontiella</taxon>
    </lineage>
</organism>
<proteinExistence type="predicted"/>
<protein>
    <submittedName>
        <fullName evidence="1">Uncharacterized protein</fullName>
    </submittedName>
</protein>
<gene>
    <name evidence="1" type="ORF">PDESU_02552</name>
</gene>
<dbReference type="AlphaFoldDB" id="A0A6C2U2C7"/>
<evidence type="ECO:0000313" key="1">
    <source>
        <dbReference type="EMBL" id="VGO13995.1"/>
    </source>
</evidence>
<dbReference type="RefSeq" id="WP_136079524.1">
    <property type="nucleotide sequence ID" value="NZ_CAAHFG010000001.1"/>
</dbReference>